<name>A0A1S0U3L8_LOALO</name>
<reference evidence="2" key="1">
    <citation type="submission" date="2012-04" db="EMBL/GenBank/DDBJ databases">
        <title>The Genome Sequence of Loa loa.</title>
        <authorList>
            <consortium name="The Broad Institute Genome Sequencing Platform"/>
            <consortium name="Broad Institute Genome Sequencing Center for Infectious Disease"/>
            <person name="Nutman T.B."/>
            <person name="Fink D.L."/>
            <person name="Russ C."/>
            <person name="Young S."/>
            <person name="Zeng Q."/>
            <person name="Gargeya S."/>
            <person name="Alvarado L."/>
            <person name="Berlin A."/>
            <person name="Chapman S.B."/>
            <person name="Chen Z."/>
            <person name="Freedman E."/>
            <person name="Gellesch M."/>
            <person name="Goldberg J."/>
            <person name="Griggs A."/>
            <person name="Gujja S."/>
            <person name="Heilman E.R."/>
            <person name="Heiman D."/>
            <person name="Howarth C."/>
            <person name="Mehta T."/>
            <person name="Neiman D."/>
            <person name="Pearson M."/>
            <person name="Roberts A."/>
            <person name="Saif S."/>
            <person name="Shea T."/>
            <person name="Shenoy N."/>
            <person name="Sisk P."/>
            <person name="Stolte C."/>
            <person name="Sykes S."/>
            <person name="White J."/>
            <person name="Yandava C."/>
            <person name="Haas B."/>
            <person name="Henn M.R."/>
            <person name="Nusbaum C."/>
            <person name="Birren B."/>
        </authorList>
    </citation>
    <scope>NUCLEOTIDE SEQUENCE [LARGE SCALE GENOMIC DNA]</scope>
</reference>
<dbReference type="AlphaFoldDB" id="A0A1S0U3L8"/>
<organism evidence="2">
    <name type="scientific">Loa loa</name>
    <name type="common">Eye worm</name>
    <name type="synonym">Filaria loa</name>
    <dbReference type="NCBI Taxonomy" id="7209"/>
    <lineage>
        <taxon>Eukaryota</taxon>
        <taxon>Metazoa</taxon>
        <taxon>Ecdysozoa</taxon>
        <taxon>Nematoda</taxon>
        <taxon>Chromadorea</taxon>
        <taxon>Rhabditida</taxon>
        <taxon>Spirurina</taxon>
        <taxon>Spiruromorpha</taxon>
        <taxon>Filarioidea</taxon>
        <taxon>Onchocercidae</taxon>
        <taxon>Loa</taxon>
    </lineage>
</organism>
<accession>A0A1S0U3L8</accession>
<dbReference type="KEGG" id="loa:LOAG_03880"/>
<evidence type="ECO:0000256" key="1">
    <source>
        <dbReference type="SAM" id="MobiDB-lite"/>
    </source>
</evidence>
<feature type="compositionally biased region" description="Basic and acidic residues" evidence="1">
    <location>
        <begin position="1"/>
        <end position="23"/>
    </location>
</feature>
<dbReference type="OrthoDB" id="5857738at2759"/>
<protein>
    <submittedName>
        <fullName evidence="2">Uncharacterized protein</fullName>
    </submittedName>
</protein>
<feature type="compositionally biased region" description="Basic and acidic residues" evidence="1">
    <location>
        <begin position="50"/>
        <end position="61"/>
    </location>
</feature>
<gene>
    <name evidence="2" type="ORF">LOAG_03880</name>
</gene>
<dbReference type="GeneID" id="9941280"/>
<evidence type="ECO:0000313" key="2">
    <source>
        <dbReference type="EMBL" id="EFO24601.1"/>
    </source>
</evidence>
<dbReference type="EMBL" id="JH712075">
    <property type="protein sequence ID" value="EFO24601.1"/>
    <property type="molecule type" value="Genomic_DNA"/>
</dbReference>
<sequence>MSESPKSDNYEVKKHGRREKLEYSEGNQKRKKNNNIHSMRFNKLNSRSIQKYESRKSHSENNRNSWKSNVLDKRSYKICKHVELIRRQARHEKRILEEWNSVISDLGERCHSVSFERLKLLLNGNDYSYVLELEILLMLLHTTDGINSTNDSSCLNLI</sequence>
<dbReference type="RefSeq" id="XP_003139465.1">
    <property type="nucleotide sequence ID" value="XM_003139417.1"/>
</dbReference>
<proteinExistence type="predicted"/>
<feature type="region of interest" description="Disordered" evidence="1">
    <location>
        <begin position="47"/>
        <end position="66"/>
    </location>
</feature>
<dbReference type="InParanoid" id="A0A1S0U3L8"/>
<dbReference type="CTD" id="9941280"/>
<feature type="region of interest" description="Disordered" evidence="1">
    <location>
        <begin position="1"/>
        <end position="41"/>
    </location>
</feature>